<keyword evidence="3" id="KW-1185">Reference proteome</keyword>
<dbReference type="EMBL" id="CP020477">
    <property type="protein sequence ID" value="ARM75960.1"/>
    <property type="molecule type" value="Genomic_DNA"/>
</dbReference>
<dbReference type="GO" id="GO:0005524">
    <property type="term" value="F:ATP binding"/>
    <property type="evidence" value="ECO:0007669"/>
    <property type="project" value="InterPro"/>
</dbReference>
<keyword evidence="1" id="KW-1133">Transmembrane helix</keyword>
<feature type="transmembrane region" description="Helical" evidence="1">
    <location>
        <begin position="93"/>
        <end position="113"/>
    </location>
</feature>
<keyword evidence="1" id="KW-0812">Transmembrane</keyword>
<dbReference type="Proteomes" id="UP000193404">
    <property type="component" value="Chromosome"/>
</dbReference>
<organism evidence="2 3">
    <name type="scientific">Acidianus manzaensis</name>
    <dbReference type="NCBI Taxonomy" id="282676"/>
    <lineage>
        <taxon>Archaea</taxon>
        <taxon>Thermoproteota</taxon>
        <taxon>Thermoprotei</taxon>
        <taxon>Sulfolobales</taxon>
        <taxon>Sulfolobaceae</taxon>
        <taxon>Acidianus</taxon>
    </lineage>
</organism>
<keyword evidence="1" id="KW-0472">Membrane</keyword>
<dbReference type="Pfam" id="PF01874">
    <property type="entry name" value="CitG"/>
    <property type="match status" value="1"/>
</dbReference>
<name>A0A1W6K0H2_9CREN</name>
<reference evidence="2 3" key="1">
    <citation type="submission" date="2017-03" db="EMBL/GenBank/DDBJ databases">
        <title>Sulfur activation and transportation mechanism of thermophilic Archaea Acidianus manzaensis YN-25.</title>
        <authorList>
            <person name="Ma Y."/>
            <person name="Yang Y."/>
            <person name="Xia J."/>
        </authorList>
    </citation>
    <scope>NUCLEOTIDE SEQUENCE [LARGE SCALE GENOMIC DNA]</scope>
    <source>
        <strain evidence="2 3">YN-25</strain>
    </source>
</reference>
<evidence type="ECO:0000313" key="3">
    <source>
        <dbReference type="Proteomes" id="UP000193404"/>
    </source>
</evidence>
<dbReference type="Gene3D" id="1.10.4200.10">
    <property type="entry name" value="Triphosphoribosyl-dephospho-CoA protein"/>
    <property type="match status" value="1"/>
</dbReference>
<gene>
    <name evidence="2" type="ORF">B6F84_07920</name>
</gene>
<dbReference type="STRING" id="282676.B6F84_07920"/>
<evidence type="ECO:0000256" key="1">
    <source>
        <dbReference type="SAM" id="Phobius"/>
    </source>
</evidence>
<dbReference type="PANTHER" id="PTHR42280">
    <property type="entry name" value="CITG FAMILY PROTEIN"/>
    <property type="match status" value="1"/>
</dbReference>
<protein>
    <recommendedName>
        <fullName evidence="4">Triphosphoribosyl-dephospho-CoA synthase</fullName>
    </recommendedName>
</protein>
<dbReference type="PANTHER" id="PTHR42280:SF1">
    <property type="entry name" value="CITG FAMILY PROTEIN"/>
    <property type="match status" value="1"/>
</dbReference>
<proteinExistence type="predicted"/>
<dbReference type="KEGG" id="aman:B6F84_07920"/>
<dbReference type="AlphaFoldDB" id="A0A1W6K0H2"/>
<sequence length="304" mass="34676">MTEKLEDILNQLCSEISSLLSFSTVLESSVFKPGNASRYQDLQTVSYKDLILSSIVAKDSYKLTCIKGYKESNVIYDELYNAIQKSKKLNVNYSILGTQLLLLPIAYASLLSYDITSLKIKLSQIVKSLGIEDAKWFTKSLELLQLSYLGKMDKLDYRKVNSYTLYEVLKFSSNMDSVSRNMILDYHYSLLAYNILKKNAKDLDRAIQIAYLTILSEVPDGLIYRKHGARIALEVSKLASEILENISEKKLNDFNSYLVSHKFNPGSTADIIASAISLYLLDEWYDKNRNNIKLPLPRGCDRIY</sequence>
<dbReference type="GO" id="GO:0046917">
    <property type="term" value="F:triphosphoribosyl-dephospho-CoA synthase activity"/>
    <property type="evidence" value="ECO:0007669"/>
    <property type="project" value="InterPro"/>
</dbReference>
<evidence type="ECO:0000313" key="2">
    <source>
        <dbReference type="EMBL" id="ARM75960.1"/>
    </source>
</evidence>
<dbReference type="InterPro" id="IPR002736">
    <property type="entry name" value="CitG"/>
</dbReference>
<accession>A0A1W6K0H2</accession>
<evidence type="ECO:0008006" key="4">
    <source>
        <dbReference type="Google" id="ProtNLM"/>
    </source>
</evidence>